<sequence>MECTWTRPPSGGLFFGAAYIRFRRWAGLVEVNTVIWTSFERE</sequence>
<reference evidence="2" key="1">
    <citation type="submission" date="2020-04" db="EMBL/GenBank/DDBJ databases">
        <title>Pseudomonas aeruginosa Phage Cocktails: Rational Design and Efficacy against Mouse Wound and Septic Infections.</title>
        <authorList>
            <person name="Farlow J."/>
            <person name="Freyberger H.R."/>
            <person name="He Y."/>
            <person name="Ward A.M."/>
            <person name="Autvisuttinunt W."/>
            <person name="Li T."/>
            <person name="Jacobs A.C."/>
            <person name="Nikolich M.P."/>
            <person name="Filippov A."/>
        </authorList>
    </citation>
    <scope>NUCLEOTIDE SEQUENCE [LARGE SCALE GENOMIC DNA]</scope>
</reference>
<proteinExistence type="predicted"/>
<protein>
    <submittedName>
        <fullName evidence="1">Uncharacterized protein</fullName>
    </submittedName>
</protein>
<accession>A0A7T0M7B9</accession>
<organism evidence="1 2">
    <name type="scientific">Pseudomonas phage Epa15</name>
    <dbReference type="NCBI Taxonomy" id="2733395"/>
    <lineage>
        <taxon>Viruses</taxon>
        <taxon>Duplodnaviria</taxon>
        <taxon>Heunggongvirae</taxon>
        <taxon>Uroviricota</taxon>
        <taxon>Caudoviricetes</taxon>
        <taxon>Lindbergviridae</taxon>
        <taxon>Pbunavirus</taxon>
        <taxon>Pbunavirus LS1</taxon>
    </lineage>
</organism>
<dbReference type="EMBL" id="MT413450">
    <property type="protein sequence ID" value="QPL17327.1"/>
    <property type="molecule type" value="Genomic_DNA"/>
</dbReference>
<name>A0A7T0M7B9_9CAUD</name>
<evidence type="ECO:0000313" key="1">
    <source>
        <dbReference type="EMBL" id="QPL17327.1"/>
    </source>
</evidence>
<dbReference type="Proteomes" id="UP000500810">
    <property type="component" value="Segment"/>
</dbReference>
<evidence type="ECO:0000313" key="2">
    <source>
        <dbReference type="Proteomes" id="UP000500810"/>
    </source>
</evidence>